<dbReference type="OrthoDB" id="9782201at2"/>
<gene>
    <name evidence="6" type="ORF">BET03_02545</name>
</gene>
<dbReference type="InterPro" id="IPR026565">
    <property type="entry name" value="PPDK_reg"/>
</dbReference>
<dbReference type="PANTHER" id="PTHR31756">
    <property type="entry name" value="PYRUVATE, PHOSPHATE DIKINASE REGULATORY PROTEIN 1, CHLOROPLASTIC"/>
    <property type="match status" value="1"/>
</dbReference>
<dbReference type="GO" id="GO:0016776">
    <property type="term" value="F:phosphotransferase activity, phosphate group as acceptor"/>
    <property type="evidence" value="ECO:0007669"/>
    <property type="project" value="UniProtKB-UniRule"/>
</dbReference>
<dbReference type="GO" id="GO:0043531">
    <property type="term" value="F:ADP binding"/>
    <property type="evidence" value="ECO:0007669"/>
    <property type="project" value="UniProtKB-UniRule"/>
</dbReference>
<dbReference type="EMBL" id="MCIB01000001">
    <property type="protein sequence ID" value="RKD34721.1"/>
    <property type="molecule type" value="Genomic_DNA"/>
</dbReference>
<reference evidence="6 7" key="1">
    <citation type="submission" date="2016-08" db="EMBL/GenBank/DDBJ databases">
        <title>Novel Firmicutes and Novel Genomes.</title>
        <authorList>
            <person name="Poppleton D.I."/>
            <person name="Gribaldo S."/>
        </authorList>
    </citation>
    <scope>NUCLEOTIDE SEQUENCE [LARGE SCALE GENOMIC DNA]</scope>
    <source>
        <strain evidence="6 7">CTT3</strain>
    </source>
</reference>
<keyword evidence="6" id="KW-0670">Pyruvate</keyword>
<evidence type="ECO:0000256" key="3">
    <source>
        <dbReference type="ARBA" id="ARBA00022741"/>
    </source>
</evidence>
<keyword evidence="2 5" id="KW-0808">Transferase</keyword>
<dbReference type="Pfam" id="PF03618">
    <property type="entry name" value="Kinase-PPPase"/>
    <property type="match status" value="1"/>
</dbReference>
<dbReference type="EC" id="2.7.4.27" evidence="5"/>
<dbReference type="RefSeq" id="WP_120166910.1">
    <property type="nucleotide sequence ID" value="NZ_MCIB01000001.1"/>
</dbReference>
<comment type="catalytic activity">
    <reaction evidence="5">
        <text>N(tele)-phospho-L-histidyl/L-threonyl-[pyruvate, phosphate dikinase] + ADP = N(tele)-phospho-L-histidyl/O-phospho-L-threonyl-[pyruvate, phosphate dikinase] + AMP + H(+)</text>
        <dbReference type="Rhea" id="RHEA:43692"/>
        <dbReference type="Rhea" id="RHEA-COMP:10650"/>
        <dbReference type="Rhea" id="RHEA-COMP:10651"/>
        <dbReference type="ChEBI" id="CHEBI:15378"/>
        <dbReference type="ChEBI" id="CHEBI:30013"/>
        <dbReference type="ChEBI" id="CHEBI:61977"/>
        <dbReference type="ChEBI" id="CHEBI:83586"/>
        <dbReference type="ChEBI" id="CHEBI:456215"/>
        <dbReference type="ChEBI" id="CHEBI:456216"/>
        <dbReference type="EC" id="2.7.11.32"/>
    </reaction>
</comment>
<feature type="binding site" evidence="5">
    <location>
        <begin position="152"/>
        <end position="159"/>
    </location>
    <ligand>
        <name>ADP</name>
        <dbReference type="ChEBI" id="CHEBI:456216"/>
    </ligand>
</feature>
<dbReference type="PANTHER" id="PTHR31756:SF3">
    <property type="entry name" value="PYRUVATE, PHOSPHATE DIKINASE REGULATORY PROTEIN 1, CHLOROPLASTIC"/>
    <property type="match status" value="1"/>
</dbReference>
<keyword evidence="4 5" id="KW-0418">Kinase</keyword>
<dbReference type="EC" id="2.7.11.32" evidence="5"/>
<comment type="caution">
    <text evidence="6">The sequence shown here is derived from an EMBL/GenBank/DDBJ whole genome shotgun (WGS) entry which is preliminary data.</text>
</comment>
<comment type="function">
    <text evidence="5">Bifunctional serine/threonine kinase and phosphorylase involved in the regulation of the pyruvate, phosphate dikinase (PPDK) by catalyzing its phosphorylation/dephosphorylation.</text>
</comment>
<dbReference type="HAMAP" id="MF_00921">
    <property type="entry name" value="PDRP"/>
    <property type="match status" value="1"/>
</dbReference>
<evidence type="ECO:0000313" key="7">
    <source>
        <dbReference type="Proteomes" id="UP000284177"/>
    </source>
</evidence>
<accession>A0A419TB85</accession>
<dbReference type="GO" id="GO:0004674">
    <property type="term" value="F:protein serine/threonine kinase activity"/>
    <property type="evidence" value="ECO:0007669"/>
    <property type="project" value="UniProtKB-UniRule"/>
</dbReference>
<evidence type="ECO:0000256" key="2">
    <source>
        <dbReference type="ARBA" id="ARBA00022679"/>
    </source>
</evidence>
<organism evidence="6 7">
    <name type="scientific">Thermohalobacter berrensis</name>
    <dbReference type="NCBI Taxonomy" id="99594"/>
    <lineage>
        <taxon>Bacteria</taxon>
        <taxon>Bacillati</taxon>
        <taxon>Bacillota</taxon>
        <taxon>Tissierellia</taxon>
        <taxon>Tissierellales</taxon>
        <taxon>Thermohalobacteraceae</taxon>
        <taxon>Thermohalobacter</taxon>
    </lineage>
</organism>
<comment type="catalytic activity">
    <reaction evidence="5">
        <text>N(tele)-phospho-L-histidyl/O-phospho-L-threonyl-[pyruvate, phosphate dikinase] + phosphate + H(+) = N(tele)-phospho-L-histidyl/L-threonyl-[pyruvate, phosphate dikinase] + diphosphate</text>
        <dbReference type="Rhea" id="RHEA:43696"/>
        <dbReference type="Rhea" id="RHEA-COMP:10650"/>
        <dbReference type="Rhea" id="RHEA-COMP:10651"/>
        <dbReference type="ChEBI" id="CHEBI:15378"/>
        <dbReference type="ChEBI" id="CHEBI:30013"/>
        <dbReference type="ChEBI" id="CHEBI:33019"/>
        <dbReference type="ChEBI" id="CHEBI:43474"/>
        <dbReference type="ChEBI" id="CHEBI:61977"/>
        <dbReference type="ChEBI" id="CHEBI:83586"/>
        <dbReference type="EC" id="2.7.4.27"/>
    </reaction>
</comment>
<name>A0A419TB85_9FIRM</name>
<dbReference type="Proteomes" id="UP000284177">
    <property type="component" value="Unassembled WGS sequence"/>
</dbReference>
<evidence type="ECO:0000256" key="4">
    <source>
        <dbReference type="ARBA" id="ARBA00022777"/>
    </source>
</evidence>
<comment type="similarity">
    <text evidence="5">Belongs to the pyruvate, phosphate/water dikinase regulatory protein family. PDRP subfamily.</text>
</comment>
<evidence type="ECO:0000256" key="1">
    <source>
        <dbReference type="ARBA" id="ARBA00022527"/>
    </source>
</evidence>
<proteinExistence type="inferred from homology"/>
<keyword evidence="1 5" id="KW-0723">Serine/threonine-protein kinase</keyword>
<keyword evidence="3 5" id="KW-0547">Nucleotide-binding</keyword>
<dbReference type="InterPro" id="IPR005177">
    <property type="entry name" value="Kinase-pyrophosphorylase"/>
</dbReference>
<protein>
    <recommendedName>
        <fullName evidence="5">Putative pyruvate, phosphate dikinase regulatory protein</fullName>
        <shortName evidence="5">PPDK regulatory protein</shortName>
        <ecNumber evidence="5">2.7.11.32</ecNumber>
        <ecNumber evidence="5">2.7.4.27</ecNumber>
    </recommendedName>
</protein>
<evidence type="ECO:0000313" key="6">
    <source>
        <dbReference type="EMBL" id="RKD34721.1"/>
    </source>
</evidence>
<keyword evidence="7" id="KW-1185">Reference proteome</keyword>
<dbReference type="NCBIfam" id="NF003742">
    <property type="entry name" value="PRK05339.1"/>
    <property type="match status" value="1"/>
</dbReference>
<sequence length="270" mass="30436">MGKRKETVIYILSDSVGETGEQVAKAAISQFNSGKYEIRRFPYITDEEQIIEVFQEAKRENCIIVFTIVIDKLRQFLVNKAKEYNIPAIDIMTPVLNSIENVVGTKPKGEPGLIRKLDEKYFRKVEAIEFAVKYDDGKDTRGIKLADIVLIGVSRTSKTPLSMYLAHKNIKVANVPLVPEVPPPQELFEVDPSKIIGLTANPIKLNEIRQERLKALGLDNNANYASMDRILNEIEYAEKIMKKLGCTVIDVSNKAVEESAGIILEKIREK</sequence>
<dbReference type="GO" id="GO:0005524">
    <property type="term" value="F:ATP binding"/>
    <property type="evidence" value="ECO:0007669"/>
    <property type="project" value="InterPro"/>
</dbReference>
<dbReference type="AlphaFoldDB" id="A0A419TB85"/>
<evidence type="ECO:0000256" key="5">
    <source>
        <dbReference type="HAMAP-Rule" id="MF_00921"/>
    </source>
</evidence>